<dbReference type="EMBL" id="CP020743">
    <property type="protein sequence ID" value="ARJ20993.1"/>
    <property type="molecule type" value="Genomic_DNA"/>
</dbReference>
<proteinExistence type="predicted"/>
<dbReference type="AlphaFoldDB" id="A0A1W6A585"/>
<evidence type="ECO:0000313" key="1">
    <source>
        <dbReference type="EMBL" id="ARJ20993.1"/>
    </source>
</evidence>
<evidence type="ECO:0000313" key="2">
    <source>
        <dbReference type="Proteomes" id="UP000192932"/>
    </source>
</evidence>
<sequence length="143" mass="16795">MRKIDIVMEIWKTERKFFFYGYEVCNNTGIEFFEVITEFDLSAAVKVIIGEDLFGGCYEENVGTFIDGRYTEAEMELKMLEWDSTLEEQISTEQKSVVIGELIKGRECLRTQISKLNENGVHFRGLEEMRILEDLLEKLYCYN</sequence>
<name>A0A1W6A585_BACMY</name>
<protein>
    <submittedName>
        <fullName evidence="1">Uncharacterized protein</fullName>
    </submittedName>
</protein>
<accession>A0A1W6A585</accession>
<organism evidence="1 2">
    <name type="scientific">Bacillus mycoides</name>
    <dbReference type="NCBI Taxonomy" id="1405"/>
    <lineage>
        <taxon>Bacteria</taxon>
        <taxon>Bacillati</taxon>
        <taxon>Bacillota</taxon>
        <taxon>Bacilli</taxon>
        <taxon>Bacillales</taxon>
        <taxon>Bacillaceae</taxon>
        <taxon>Bacillus</taxon>
        <taxon>Bacillus cereus group</taxon>
    </lineage>
</organism>
<reference evidence="1 2" key="1">
    <citation type="submission" date="2017-04" db="EMBL/GenBank/DDBJ databases">
        <title>The Characteristic of a Fine Plant Growth-Promoting Rhizobacteria Bacillus mycoides Gnyt1 and its Whole Genome Sequencing Analysis.</title>
        <authorList>
            <person name="Li J.H."/>
            <person name="Yao T."/>
        </authorList>
    </citation>
    <scope>NUCLEOTIDE SEQUENCE [LARGE SCALE GENOMIC DNA]</scope>
    <source>
        <strain evidence="1 2">Gnyt1</strain>
    </source>
</reference>
<dbReference type="RefSeq" id="WP_085309834.1">
    <property type="nucleotide sequence ID" value="NZ_CP020743.1"/>
</dbReference>
<dbReference type="Proteomes" id="UP000192932">
    <property type="component" value="Chromosome"/>
</dbReference>
<gene>
    <name evidence="1" type="ORF">B7492_06990</name>
</gene>